<dbReference type="PANTHER" id="PTHR37422:SF13">
    <property type="entry name" value="LIPOPOLYSACCHARIDE BIOSYNTHESIS PROTEIN PA4999-RELATED"/>
    <property type="match status" value="1"/>
</dbReference>
<organism evidence="2 3">
    <name type="scientific">Pseudomonas brassicacearum</name>
    <dbReference type="NCBI Taxonomy" id="930166"/>
    <lineage>
        <taxon>Bacteria</taxon>
        <taxon>Pseudomonadati</taxon>
        <taxon>Pseudomonadota</taxon>
        <taxon>Gammaproteobacteria</taxon>
        <taxon>Pseudomonadales</taxon>
        <taxon>Pseudomonadaceae</taxon>
        <taxon>Pseudomonas</taxon>
    </lineage>
</organism>
<sequence>MSTAAREALRKNNKPILKTYAYTIIIGLGAVALNLIAALKNNIPILDWVRGVIPFLFMFLFLPIAVLVENNESRIRWLGSSIGVLIFMSSAYIIFFYFNYDLWKPYWITTIDGVSTKISESDAINRIDAIGPLRDRITMQVAQATDAMLPVGLVMGVVLSTLARSKTVTMMGMLVAVTSLIAVLITFTRSMLLSSLVSIFIFSMLITLYHAKLRLKLLLLSMTLACSGAAFVYTTGMQDIWMGRVIYLFKTQPAAKTVITNKSKQDMPVVESNYSNIESALPQTKSIAAIASTKIDIEQNRPRETKPNISPQHQNLSNAAKAIVKSKNSEITVQTSNNEVPSSEALPPAVEALNNTNIVTELTEENAEETIKDVNVSSRLHEYGIAWKMFLANPALGNGFGVKHKMQWETSEGKLLTEYVGYVHNWPFYMLMVGGISGLALYTFVLLGPIFFRLTLIRSESPFWTLIRTVLITMTVYAAFFAVFRLITFNLLIAAIWGVVYAQILASRQKTNTSTQAEPVESHEEPCVSNNRSVQRLEATQSLESL</sequence>
<evidence type="ECO:0000256" key="1">
    <source>
        <dbReference type="SAM" id="Phobius"/>
    </source>
</evidence>
<evidence type="ECO:0000313" key="2">
    <source>
        <dbReference type="EMBL" id="RON33738.1"/>
    </source>
</evidence>
<feature type="transmembrane region" description="Helical" evidence="1">
    <location>
        <begin position="51"/>
        <end position="68"/>
    </location>
</feature>
<dbReference type="Proteomes" id="UP000286351">
    <property type="component" value="Unassembled WGS sequence"/>
</dbReference>
<dbReference type="EMBL" id="MOBO01000026">
    <property type="protein sequence ID" value="RON33738.1"/>
    <property type="molecule type" value="Genomic_DNA"/>
</dbReference>
<keyword evidence="1" id="KW-0812">Transmembrane</keyword>
<feature type="transmembrane region" description="Helical" evidence="1">
    <location>
        <begin position="487"/>
        <end position="506"/>
    </location>
</feature>
<keyword evidence="1" id="KW-1133">Transmembrane helix</keyword>
<proteinExistence type="predicted"/>
<feature type="transmembrane region" description="Helical" evidence="1">
    <location>
        <begin position="170"/>
        <end position="187"/>
    </location>
</feature>
<feature type="transmembrane region" description="Helical" evidence="1">
    <location>
        <begin position="193"/>
        <end position="210"/>
    </location>
</feature>
<feature type="transmembrane region" description="Helical" evidence="1">
    <location>
        <begin position="147"/>
        <end position="163"/>
    </location>
</feature>
<reference evidence="2 3" key="1">
    <citation type="submission" date="2016-10" db="EMBL/GenBank/DDBJ databases">
        <title>Comparative genome analysis of multiple Pseudomonas spp. focuses on biocontrol and plant growth promoting traits.</title>
        <authorList>
            <person name="Tao X.-Y."/>
            <person name="Taylor C.G."/>
        </authorList>
    </citation>
    <scope>NUCLEOTIDE SEQUENCE [LARGE SCALE GENOMIC DNA]</scope>
    <source>
        <strain evidence="2 3">38D4</strain>
    </source>
</reference>
<comment type="caution">
    <text evidence="2">The sequence shown here is derived from an EMBL/GenBank/DDBJ whole genome shotgun (WGS) entry which is preliminary data.</text>
</comment>
<evidence type="ECO:0008006" key="4">
    <source>
        <dbReference type="Google" id="ProtNLM"/>
    </source>
</evidence>
<protein>
    <recommendedName>
        <fullName evidence="4">Ligase</fullName>
    </recommendedName>
</protein>
<feature type="transmembrane region" description="Helical" evidence="1">
    <location>
        <begin position="75"/>
        <end position="98"/>
    </location>
</feature>
<evidence type="ECO:0000313" key="3">
    <source>
        <dbReference type="Proteomes" id="UP000286351"/>
    </source>
</evidence>
<dbReference type="PANTHER" id="PTHR37422">
    <property type="entry name" value="TEICHURONIC ACID BIOSYNTHESIS PROTEIN TUAE"/>
    <property type="match status" value="1"/>
</dbReference>
<dbReference type="InterPro" id="IPR051533">
    <property type="entry name" value="WaaL-like"/>
</dbReference>
<name>A0A423J7Q0_9PSED</name>
<feature type="transmembrane region" description="Helical" evidence="1">
    <location>
        <begin position="20"/>
        <end position="39"/>
    </location>
</feature>
<feature type="transmembrane region" description="Helical" evidence="1">
    <location>
        <begin position="463"/>
        <end position="481"/>
    </location>
</feature>
<dbReference type="AlphaFoldDB" id="A0A423J7Q0"/>
<accession>A0A423J7Q0</accession>
<feature type="transmembrane region" description="Helical" evidence="1">
    <location>
        <begin position="217"/>
        <end position="234"/>
    </location>
</feature>
<feature type="transmembrane region" description="Helical" evidence="1">
    <location>
        <begin position="428"/>
        <end position="451"/>
    </location>
</feature>
<keyword evidence="1" id="KW-0472">Membrane</keyword>
<gene>
    <name evidence="2" type="ORF">BK664_24900</name>
</gene>